<accession>A0A1B6G102</accession>
<gene>
    <name evidence="2" type="ORF">g.48835</name>
</gene>
<dbReference type="GO" id="GO:0007018">
    <property type="term" value="P:microtubule-based movement"/>
    <property type="evidence" value="ECO:0007669"/>
    <property type="project" value="TreeGrafter"/>
</dbReference>
<dbReference type="PANTHER" id="PTHR21255:SF65">
    <property type="entry name" value="TCTEX1 DOMAIN-CONTAINING PROTEIN 2"/>
    <property type="match status" value="1"/>
</dbReference>
<dbReference type="GO" id="GO:0005868">
    <property type="term" value="C:cytoplasmic dynein complex"/>
    <property type="evidence" value="ECO:0007669"/>
    <property type="project" value="TreeGrafter"/>
</dbReference>
<sequence>NKFLCLFTCECDSEINLVNMEETITNELSKYSLVVTPSDEELQSARPAAGVEVVAPEKKSGEKQMLKVARYMNTYRLEAKRPFSAESVNLLLKEILTRDLAEAHYEPNNISKLGVNIASEIRSKVKQLNFDRYKIVCLVQIVEKHQQSVLSTAKFLWDADRDRYAVFSLNNAHLAAMACVFGIYYE</sequence>
<reference evidence="2" key="1">
    <citation type="submission" date="2015-11" db="EMBL/GenBank/DDBJ databases">
        <title>De novo transcriptome assembly of four potential Pierce s Disease insect vectors from Arizona vineyards.</title>
        <authorList>
            <person name="Tassone E.E."/>
        </authorList>
    </citation>
    <scope>NUCLEOTIDE SEQUENCE</scope>
</reference>
<dbReference type="GO" id="GO:0045505">
    <property type="term" value="F:dynein intermediate chain binding"/>
    <property type="evidence" value="ECO:0007669"/>
    <property type="project" value="TreeGrafter"/>
</dbReference>
<feature type="non-terminal residue" evidence="2">
    <location>
        <position position="1"/>
    </location>
</feature>
<dbReference type="CDD" id="cd21451">
    <property type="entry name" value="DLC-like_TCTEX1D"/>
    <property type="match status" value="1"/>
</dbReference>
<comment type="similarity">
    <text evidence="1">Belongs to the dynein light chain Tctex-type family.</text>
</comment>
<name>A0A1B6G102_9HEMI</name>
<evidence type="ECO:0000313" key="2">
    <source>
        <dbReference type="EMBL" id="JAS56100.1"/>
    </source>
</evidence>
<dbReference type="InterPro" id="IPR038586">
    <property type="entry name" value="Tctex-1-like_sf"/>
</dbReference>
<proteinExistence type="inferred from homology"/>
<dbReference type="Gene3D" id="3.30.1140.40">
    <property type="entry name" value="Tctex-1"/>
    <property type="match status" value="1"/>
</dbReference>
<evidence type="ECO:0000256" key="1">
    <source>
        <dbReference type="ARBA" id="ARBA00005361"/>
    </source>
</evidence>
<organism evidence="2">
    <name type="scientific">Cuerna arida</name>
    <dbReference type="NCBI Taxonomy" id="1464854"/>
    <lineage>
        <taxon>Eukaryota</taxon>
        <taxon>Metazoa</taxon>
        <taxon>Ecdysozoa</taxon>
        <taxon>Arthropoda</taxon>
        <taxon>Hexapoda</taxon>
        <taxon>Insecta</taxon>
        <taxon>Pterygota</taxon>
        <taxon>Neoptera</taxon>
        <taxon>Paraneoptera</taxon>
        <taxon>Hemiptera</taxon>
        <taxon>Auchenorrhyncha</taxon>
        <taxon>Membracoidea</taxon>
        <taxon>Cicadellidae</taxon>
        <taxon>Cicadellinae</taxon>
        <taxon>Proconiini</taxon>
        <taxon>Cuerna</taxon>
    </lineage>
</organism>
<dbReference type="Pfam" id="PF03645">
    <property type="entry name" value="Tctex-1"/>
    <property type="match status" value="1"/>
</dbReference>
<protein>
    <recommendedName>
        <fullName evidence="3">Dynein light chain</fullName>
    </recommendedName>
</protein>
<evidence type="ECO:0008006" key="3">
    <source>
        <dbReference type="Google" id="ProtNLM"/>
    </source>
</evidence>
<dbReference type="InterPro" id="IPR005334">
    <property type="entry name" value="Tctex-1-like"/>
</dbReference>
<dbReference type="GO" id="GO:0005737">
    <property type="term" value="C:cytoplasm"/>
    <property type="evidence" value="ECO:0007669"/>
    <property type="project" value="TreeGrafter"/>
</dbReference>
<dbReference type="EMBL" id="GECZ01013669">
    <property type="protein sequence ID" value="JAS56100.1"/>
    <property type="molecule type" value="Transcribed_RNA"/>
</dbReference>
<dbReference type="PANTHER" id="PTHR21255">
    <property type="entry name" value="T-COMPLEX-ASSOCIATED-TESTIS-EXPRESSED 1/ DYNEIN LIGHT CHAIN"/>
    <property type="match status" value="1"/>
</dbReference>
<dbReference type="AlphaFoldDB" id="A0A1B6G102"/>